<dbReference type="EMBL" id="BARV01015805">
    <property type="protein sequence ID" value="GAI19895.1"/>
    <property type="molecule type" value="Genomic_DNA"/>
</dbReference>
<feature type="non-terminal residue" evidence="1">
    <location>
        <position position="1"/>
    </location>
</feature>
<protein>
    <submittedName>
        <fullName evidence="1">Uncharacterized protein</fullName>
    </submittedName>
</protein>
<proteinExistence type="predicted"/>
<accession>X1MZ14</accession>
<sequence>IYSDLKTESSIGKRYFKESLKLESITDNLYNEDTYNISCGAYSSLARGNKLDMEKIINLIINMERNEDFIKRIKKNIKNKCLLNNDLSQFINFLEKLSKYIENKVSINGDCEFCKSK</sequence>
<evidence type="ECO:0000313" key="1">
    <source>
        <dbReference type="EMBL" id="GAI19895.1"/>
    </source>
</evidence>
<dbReference type="AlphaFoldDB" id="X1MZ14"/>
<comment type="caution">
    <text evidence="1">The sequence shown here is derived from an EMBL/GenBank/DDBJ whole genome shotgun (WGS) entry which is preliminary data.</text>
</comment>
<gene>
    <name evidence="1" type="ORF">S06H3_27265</name>
</gene>
<reference evidence="1" key="1">
    <citation type="journal article" date="2014" name="Front. Microbiol.">
        <title>High frequency of phylogenetically diverse reductive dehalogenase-homologous genes in deep subseafloor sedimentary metagenomes.</title>
        <authorList>
            <person name="Kawai M."/>
            <person name="Futagami T."/>
            <person name="Toyoda A."/>
            <person name="Takaki Y."/>
            <person name="Nishi S."/>
            <person name="Hori S."/>
            <person name="Arai W."/>
            <person name="Tsubouchi T."/>
            <person name="Morono Y."/>
            <person name="Uchiyama I."/>
            <person name="Ito T."/>
            <person name="Fujiyama A."/>
            <person name="Inagaki F."/>
            <person name="Takami H."/>
        </authorList>
    </citation>
    <scope>NUCLEOTIDE SEQUENCE</scope>
    <source>
        <strain evidence="1">Expedition CK06-06</strain>
    </source>
</reference>
<organism evidence="1">
    <name type="scientific">marine sediment metagenome</name>
    <dbReference type="NCBI Taxonomy" id="412755"/>
    <lineage>
        <taxon>unclassified sequences</taxon>
        <taxon>metagenomes</taxon>
        <taxon>ecological metagenomes</taxon>
    </lineage>
</organism>
<name>X1MZ14_9ZZZZ</name>